<name>A0A927GT41_9BACL</name>
<evidence type="ECO:0000256" key="1">
    <source>
        <dbReference type="SAM" id="MobiDB-lite"/>
    </source>
</evidence>
<reference evidence="3" key="1">
    <citation type="submission" date="2020-09" db="EMBL/GenBank/DDBJ databases">
        <title>A novel bacterium of genus Paenibacillus, isolated from South China Sea.</title>
        <authorList>
            <person name="Huang H."/>
            <person name="Mo K."/>
            <person name="Hu Y."/>
        </authorList>
    </citation>
    <scope>NUCLEOTIDE SEQUENCE</scope>
    <source>
        <strain evidence="3">IB182496</strain>
    </source>
</reference>
<comment type="caution">
    <text evidence="3">The sequence shown here is derived from an EMBL/GenBank/DDBJ whole genome shotgun (WGS) entry which is preliminary data.</text>
</comment>
<keyword evidence="4" id="KW-1185">Reference proteome</keyword>
<evidence type="ECO:0000313" key="4">
    <source>
        <dbReference type="Proteomes" id="UP000621560"/>
    </source>
</evidence>
<gene>
    <name evidence="3" type="ORF">IDH44_19655</name>
</gene>
<dbReference type="AlphaFoldDB" id="A0A927GT41"/>
<protein>
    <submittedName>
        <fullName evidence="3">DUF4082 domain-containing protein</fullName>
    </submittedName>
</protein>
<accession>A0A927GT41</accession>
<feature type="compositionally biased region" description="Polar residues" evidence="1">
    <location>
        <begin position="168"/>
        <end position="178"/>
    </location>
</feature>
<evidence type="ECO:0000259" key="2">
    <source>
        <dbReference type="Pfam" id="PF13313"/>
    </source>
</evidence>
<organism evidence="3 4">
    <name type="scientific">Paenibacillus sabuli</name>
    <dbReference type="NCBI Taxonomy" id="2772509"/>
    <lineage>
        <taxon>Bacteria</taxon>
        <taxon>Bacillati</taxon>
        <taxon>Bacillota</taxon>
        <taxon>Bacilli</taxon>
        <taxon>Bacillales</taxon>
        <taxon>Paenibacillaceae</taxon>
        <taxon>Paenibacillus</taxon>
    </lineage>
</organism>
<dbReference type="InterPro" id="IPR025141">
    <property type="entry name" value="DUF4082"/>
</dbReference>
<evidence type="ECO:0000313" key="3">
    <source>
        <dbReference type="EMBL" id="MBD2847424.1"/>
    </source>
</evidence>
<dbReference type="EMBL" id="JACXIZ010000037">
    <property type="protein sequence ID" value="MBD2847424.1"/>
    <property type="molecule type" value="Genomic_DNA"/>
</dbReference>
<sequence length="189" mass="20023">MGEVEWATTFLHFTVTMAGNVRMGIDNYGSGTDPAAYGRVDSASIAPFQVCTVGGRRHTGFPVNADSTDYNLGTVFYTTVPGSITGLRVYAGSSESGDHACYLFNNTTGAVVDLAPGPIPAMTPGLRRRSRQLRSRRAMTIRSLFRPARIPAATTRLTWADSAAAGRSTISCTGTQAPGSGDRRTEPGL</sequence>
<dbReference type="Proteomes" id="UP000621560">
    <property type="component" value="Unassembled WGS sequence"/>
</dbReference>
<proteinExistence type="predicted"/>
<feature type="region of interest" description="Disordered" evidence="1">
    <location>
        <begin position="168"/>
        <end position="189"/>
    </location>
</feature>
<dbReference type="Pfam" id="PF13313">
    <property type="entry name" value="DUF4082"/>
    <property type="match status" value="1"/>
</dbReference>
<feature type="domain" description="DUF4082" evidence="2">
    <location>
        <begin position="64"/>
        <end position="107"/>
    </location>
</feature>